<dbReference type="Proteomes" id="UP001060085">
    <property type="component" value="Linkage Group LG08"/>
</dbReference>
<comment type="caution">
    <text evidence="1">The sequence shown here is derived from an EMBL/GenBank/DDBJ whole genome shotgun (WGS) entry which is preliminary data.</text>
</comment>
<dbReference type="EMBL" id="CM044708">
    <property type="protein sequence ID" value="KAI5650494.1"/>
    <property type="molecule type" value="Genomic_DNA"/>
</dbReference>
<sequence>MKVTISTFQLQLETAIQLAKPPKMISLTNLTRISLSSTSPNKFLLIFTLKAARILSATIHSPFVCPGRKRGAAQLPRNHSNMSRTYFFLHRSVNDLHDEILKCHFDLKEMASGLVKMVLSVLLFLNNQANSFGILIGGFGFNITSCLLV</sequence>
<organism evidence="1 2">
    <name type="scientific">Catharanthus roseus</name>
    <name type="common">Madagascar periwinkle</name>
    <name type="synonym">Vinca rosea</name>
    <dbReference type="NCBI Taxonomy" id="4058"/>
    <lineage>
        <taxon>Eukaryota</taxon>
        <taxon>Viridiplantae</taxon>
        <taxon>Streptophyta</taxon>
        <taxon>Embryophyta</taxon>
        <taxon>Tracheophyta</taxon>
        <taxon>Spermatophyta</taxon>
        <taxon>Magnoliopsida</taxon>
        <taxon>eudicotyledons</taxon>
        <taxon>Gunneridae</taxon>
        <taxon>Pentapetalae</taxon>
        <taxon>asterids</taxon>
        <taxon>lamiids</taxon>
        <taxon>Gentianales</taxon>
        <taxon>Apocynaceae</taxon>
        <taxon>Rauvolfioideae</taxon>
        <taxon>Vinceae</taxon>
        <taxon>Catharanthinae</taxon>
        <taxon>Catharanthus</taxon>
    </lineage>
</organism>
<protein>
    <submittedName>
        <fullName evidence="1">Uncharacterized protein</fullName>
    </submittedName>
</protein>
<evidence type="ECO:0000313" key="1">
    <source>
        <dbReference type="EMBL" id="KAI5650494.1"/>
    </source>
</evidence>
<keyword evidence="2" id="KW-1185">Reference proteome</keyword>
<gene>
    <name evidence="1" type="ORF">M9H77_36499</name>
</gene>
<name>A0ACB9ZS02_CATRO</name>
<accession>A0ACB9ZS02</accession>
<evidence type="ECO:0000313" key="2">
    <source>
        <dbReference type="Proteomes" id="UP001060085"/>
    </source>
</evidence>
<proteinExistence type="predicted"/>
<reference evidence="2" key="1">
    <citation type="journal article" date="2023" name="Nat. Plants">
        <title>Single-cell RNA sequencing provides a high-resolution roadmap for understanding the multicellular compartmentation of specialized metabolism.</title>
        <authorList>
            <person name="Sun S."/>
            <person name="Shen X."/>
            <person name="Li Y."/>
            <person name="Li Y."/>
            <person name="Wang S."/>
            <person name="Li R."/>
            <person name="Zhang H."/>
            <person name="Shen G."/>
            <person name="Guo B."/>
            <person name="Wei J."/>
            <person name="Xu J."/>
            <person name="St-Pierre B."/>
            <person name="Chen S."/>
            <person name="Sun C."/>
        </authorList>
    </citation>
    <scope>NUCLEOTIDE SEQUENCE [LARGE SCALE GENOMIC DNA]</scope>
</reference>